<keyword evidence="3" id="KW-1185">Reference proteome</keyword>
<feature type="domain" description="Peptidase C-terminal archaeal/bacterial" evidence="1">
    <location>
        <begin position="53"/>
        <end position="117"/>
    </location>
</feature>
<comment type="caution">
    <text evidence="2">The sequence shown here is derived from an EMBL/GenBank/DDBJ whole genome shotgun (WGS) entry which is preliminary data.</text>
</comment>
<dbReference type="RefSeq" id="WP_082209120.1">
    <property type="nucleotide sequence ID" value="NZ_JAVDRD010000002.1"/>
</dbReference>
<dbReference type="Proteomes" id="UP001184150">
    <property type="component" value="Unassembled WGS sequence"/>
</dbReference>
<sequence length="262" mass="28089">MAAKAKRKILIALGLMLAGESGGVEQALAQRAQAITYAGKLDRRNPRDGEIYASYPIQLTAGKRYEIGVDSEAFDPAMTLTDPDAEVIADDDDGGEGNNALLDFSPTRSGTYRVRVKAVDGAKPGADYKLTLREVRPLPAPIKAKPQSTTALRLETYGGTLEASDGEIRGKYEDEFIFHVNSGQTMLFFLKSDAIDPVLQIFDAQGKTTDQPITQDDDSGGGKNAFIAFTPDTEGDYIVRVTSANNGETGAYALRAAAMPES</sequence>
<accession>A0ABU1MJC6</accession>
<dbReference type="Gene3D" id="2.60.120.380">
    <property type="match status" value="2"/>
</dbReference>
<dbReference type="Pfam" id="PF04151">
    <property type="entry name" value="PPC"/>
    <property type="match status" value="1"/>
</dbReference>
<organism evidence="2 3">
    <name type="scientific">Novosphingobium capsulatum</name>
    <dbReference type="NCBI Taxonomy" id="13688"/>
    <lineage>
        <taxon>Bacteria</taxon>
        <taxon>Pseudomonadati</taxon>
        <taxon>Pseudomonadota</taxon>
        <taxon>Alphaproteobacteria</taxon>
        <taxon>Sphingomonadales</taxon>
        <taxon>Sphingomonadaceae</taxon>
        <taxon>Novosphingobium</taxon>
    </lineage>
</organism>
<protein>
    <recommendedName>
        <fullName evidence="1">Peptidase C-terminal archaeal/bacterial domain-containing protein</fullName>
    </recommendedName>
</protein>
<evidence type="ECO:0000313" key="3">
    <source>
        <dbReference type="Proteomes" id="UP001184150"/>
    </source>
</evidence>
<evidence type="ECO:0000259" key="1">
    <source>
        <dbReference type="Pfam" id="PF04151"/>
    </source>
</evidence>
<evidence type="ECO:0000313" key="2">
    <source>
        <dbReference type="EMBL" id="MDR6510037.1"/>
    </source>
</evidence>
<name>A0ABU1MJC6_9SPHN</name>
<gene>
    <name evidence="2" type="ORF">J2792_000897</name>
</gene>
<reference evidence="2 3" key="1">
    <citation type="submission" date="2023-07" db="EMBL/GenBank/DDBJ databases">
        <title>Sorghum-associated microbial communities from plants grown in Nebraska, USA.</title>
        <authorList>
            <person name="Schachtman D."/>
        </authorList>
    </citation>
    <scope>NUCLEOTIDE SEQUENCE [LARGE SCALE GENOMIC DNA]</scope>
    <source>
        <strain evidence="2 3">DS1027</strain>
    </source>
</reference>
<proteinExistence type="predicted"/>
<dbReference type="EMBL" id="JAVDRD010000002">
    <property type="protein sequence ID" value="MDR6510037.1"/>
    <property type="molecule type" value="Genomic_DNA"/>
</dbReference>
<dbReference type="InterPro" id="IPR007280">
    <property type="entry name" value="Peptidase_C_arc/bac"/>
</dbReference>